<keyword evidence="3" id="KW-1185">Reference proteome</keyword>
<name>A0A139SRA1_9BACT</name>
<dbReference type="SUPFAM" id="SSF51126">
    <property type="entry name" value="Pectin lyase-like"/>
    <property type="match status" value="1"/>
</dbReference>
<dbReference type="Proteomes" id="UP000071392">
    <property type="component" value="Unassembled WGS sequence"/>
</dbReference>
<accession>A0A139SRA1</accession>
<protein>
    <submittedName>
        <fullName evidence="2">Uncharacterized protein</fullName>
    </submittedName>
</protein>
<dbReference type="AlphaFoldDB" id="A0A139SRA1"/>
<evidence type="ECO:0000256" key="1">
    <source>
        <dbReference type="ARBA" id="ARBA00022729"/>
    </source>
</evidence>
<gene>
    <name evidence="2" type="ORF">AXK12_02270</name>
</gene>
<dbReference type="InterPro" id="IPR011050">
    <property type="entry name" value="Pectin_lyase_fold/virulence"/>
</dbReference>
<evidence type="ECO:0000313" key="2">
    <source>
        <dbReference type="EMBL" id="KXU37088.1"/>
    </source>
</evidence>
<keyword evidence="1" id="KW-0732">Signal</keyword>
<organism evidence="2 3">
    <name type="scientific">Cephaloticoccus capnophilus</name>
    <dbReference type="NCBI Taxonomy" id="1548208"/>
    <lineage>
        <taxon>Bacteria</taxon>
        <taxon>Pseudomonadati</taxon>
        <taxon>Verrucomicrobiota</taxon>
        <taxon>Opitutia</taxon>
        <taxon>Opitutales</taxon>
        <taxon>Opitutaceae</taxon>
        <taxon>Cephaloticoccus</taxon>
    </lineage>
</organism>
<dbReference type="EMBL" id="LSZP01000015">
    <property type="protein sequence ID" value="KXU37088.1"/>
    <property type="molecule type" value="Genomic_DNA"/>
</dbReference>
<evidence type="ECO:0000313" key="3">
    <source>
        <dbReference type="Proteomes" id="UP000071392"/>
    </source>
</evidence>
<comment type="caution">
    <text evidence="2">The sequence shown here is derived from an EMBL/GenBank/DDBJ whole genome shotgun (WGS) entry which is preliminary data.</text>
</comment>
<reference evidence="2 3" key="1">
    <citation type="submission" date="2016-02" db="EMBL/GenBank/DDBJ databases">
        <authorList>
            <person name="Wen L."/>
            <person name="He K."/>
            <person name="Yang H."/>
        </authorList>
    </citation>
    <scope>NUCLEOTIDE SEQUENCE [LARGE SCALE GENOMIC DNA]</scope>
    <source>
        <strain evidence="2 3">CV41</strain>
    </source>
</reference>
<dbReference type="NCBIfam" id="TIGR02601">
    <property type="entry name" value="autotrns_rpt"/>
    <property type="match status" value="1"/>
</dbReference>
<dbReference type="InterPro" id="IPR013425">
    <property type="entry name" value="Autotrns_rpt"/>
</dbReference>
<sequence>MVADDDFAAESECEREDACDLEGAQADARLFWLRAPLLGEFPIEALDFAEVGARDEWETLRMQRMVLGKGNLPLWEREESEGSDLFLEARSAARFFGGGDTLHLASSTPANTASAAAIGFFCDFSELRPSGAFSFTPQFSPKRSTASNSASIGDSDTSHLAAADSLGAVIREPPRTGRASQLTSVFSIGGGAASVRSTREWRAASSGRADGQLPIERVHFEKVAQKNWGPTKNVLAVGNYLVTADRSLAAIKLDGVGDSWDREGYELGRVINLDKHTLSITGAGILSVGEKRDKIWNGTLATTRDNFEIHVTGGGAGYGGLEIAAVMVNAATGTTGLIKTGDGELILSNQTKNTFAGEVRVERGTLTLRSKDGAIASKTIFVGDGSGPAILNLKGGRDHIDPEATVTLRGGEAGEAAVLRFEKTHPSKGVSQKLSKLVIEGSSVIEFIDPFITDGKGTSPNKNALYIDELDLRGELTIRGWDKHDTQIFIKSSVQPDAELLAKIHVEGHANLRVSQTSDGYWSLEAVPIPEPAICGAIVAPGVLALAAWRRRARASESAQRGERAQHT</sequence>
<proteinExistence type="predicted"/>